<organism evidence="2 3">
    <name type="scientific">Phlebiopsis gigantea (strain 11061_1 CR5-6)</name>
    <name type="common">White-rot fungus</name>
    <name type="synonym">Peniophora gigantea</name>
    <dbReference type="NCBI Taxonomy" id="745531"/>
    <lineage>
        <taxon>Eukaryota</taxon>
        <taxon>Fungi</taxon>
        <taxon>Dikarya</taxon>
        <taxon>Basidiomycota</taxon>
        <taxon>Agaricomycotina</taxon>
        <taxon>Agaricomycetes</taxon>
        <taxon>Polyporales</taxon>
        <taxon>Phanerochaetaceae</taxon>
        <taxon>Phlebiopsis</taxon>
    </lineage>
</organism>
<protein>
    <submittedName>
        <fullName evidence="2">Uncharacterized protein</fullName>
    </submittedName>
</protein>
<reference evidence="2 3" key="1">
    <citation type="journal article" date="2014" name="PLoS Genet.">
        <title>Analysis of the Phlebiopsis gigantea genome, transcriptome and secretome provides insight into its pioneer colonization strategies of wood.</title>
        <authorList>
            <person name="Hori C."/>
            <person name="Ishida T."/>
            <person name="Igarashi K."/>
            <person name="Samejima M."/>
            <person name="Suzuki H."/>
            <person name="Master E."/>
            <person name="Ferreira P."/>
            <person name="Ruiz-Duenas F.J."/>
            <person name="Held B."/>
            <person name="Canessa P."/>
            <person name="Larrondo L.F."/>
            <person name="Schmoll M."/>
            <person name="Druzhinina I.S."/>
            <person name="Kubicek C.P."/>
            <person name="Gaskell J.A."/>
            <person name="Kersten P."/>
            <person name="St John F."/>
            <person name="Glasner J."/>
            <person name="Sabat G."/>
            <person name="Splinter BonDurant S."/>
            <person name="Syed K."/>
            <person name="Yadav J."/>
            <person name="Mgbeahuruike A.C."/>
            <person name="Kovalchuk A."/>
            <person name="Asiegbu F.O."/>
            <person name="Lackner G."/>
            <person name="Hoffmeister D."/>
            <person name="Rencoret J."/>
            <person name="Gutierrez A."/>
            <person name="Sun H."/>
            <person name="Lindquist E."/>
            <person name="Barry K."/>
            <person name="Riley R."/>
            <person name="Grigoriev I.V."/>
            <person name="Henrissat B."/>
            <person name="Kues U."/>
            <person name="Berka R.M."/>
            <person name="Martinez A.T."/>
            <person name="Covert S.F."/>
            <person name="Blanchette R.A."/>
            <person name="Cullen D."/>
        </authorList>
    </citation>
    <scope>NUCLEOTIDE SEQUENCE [LARGE SCALE GENOMIC DNA]</scope>
    <source>
        <strain evidence="2 3">11061_1 CR5-6</strain>
    </source>
</reference>
<evidence type="ECO:0000313" key="3">
    <source>
        <dbReference type="Proteomes" id="UP000053257"/>
    </source>
</evidence>
<evidence type="ECO:0000256" key="1">
    <source>
        <dbReference type="SAM" id="MobiDB-lite"/>
    </source>
</evidence>
<proteinExistence type="predicted"/>
<evidence type="ECO:0000313" key="2">
    <source>
        <dbReference type="EMBL" id="KIP11723.1"/>
    </source>
</evidence>
<feature type="region of interest" description="Disordered" evidence="1">
    <location>
        <begin position="166"/>
        <end position="235"/>
    </location>
</feature>
<feature type="region of interest" description="Disordered" evidence="1">
    <location>
        <begin position="1"/>
        <end position="28"/>
    </location>
</feature>
<gene>
    <name evidence="2" type="ORF">PHLGIDRAFT_99162</name>
</gene>
<sequence length="397" mass="44429">MDLTEEDMLADGASSLISLETPKDDRRPRLFRSSSSVYSFTSDDLAEEDRRRKRDKLAKLHRFLGSRVPVEVVLAQLSLDAVKDLPPVVPVTTAVEQPLTPMDNDARKTWIRRRRSSSAGELGGKWSDGLDRLKEELNNREKALNVKRAVKMEKMFGVAPPQTLYHTRSAVPPAGPSSSPPQYQASPSSPVSPSSRNVNRTAYSRNKAKKYARPGTADSSEPLISPHGNSRSSGAAGFSEIYEHYRHSLNSLNDILDRDDKESLQRLHGIIHGEADAPLQTFTREESPSPPPTPKAERRRSLPTRASITSLASEYSITASINTTPPEEQAFQTRRRRAAKLTQFFGVDYRDLVNEVFESLESGLQEESGRGTLRPDEVQELLHKLRKLKTKRNSLFD</sequence>
<feature type="compositionally biased region" description="Low complexity" evidence="1">
    <location>
        <begin position="180"/>
        <end position="195"/>
    </location>
</feature>
<dbReference type="AlphaFoldDB" id="A0A0C3PV83"/>
<name>A0A0C3PV83_PHLG1</name>
<accession>A0A0C3PV83</accession>
<feature type="region of interest" description="Disordered" evidence="1">
    <location>
        <begin position="274"/>
        <end position="301"/>
    </location>
</feature>
<dbReference type="HOGENOM" id="CLU_694661_0_0_1"/>
<dbReference type="Proteomes" id="UP000053257">
    <property type="component" value="Unassembled WGS sequence"/>
</dbReference>
<dbReference type="EMBL" id="KN840444">
    <property type="protein sequence ID" value="KIP11723.1"/>
    <property type="molecule type" value="Genomic_DNA"/>
</dbReference>
<dbReference type="OrthoDB" id="354769at2759"/>
<keyword evidence="3" id="KW-1185">Reference proteome</keyword>